<name>A0A392W491_9FABA</name>
<evidence type="ECO:0000313" key="1">
    <source>
        <dbReference type="EMBL" id="MCI94579.1"/>
    </source>
</evidence>
<evidence type="ECO:0000313" key="2">
    <source>
        <dbReference type="Proteomes" id="UP000265520"/>
    </source>
</evidence>
<sequence length="49" mass="5330">CGCASGSWESVEYGVMDFGCSRHMCLKNEYFGTLELVEGGVIHLGEEKA</sequence>
<dbReference type="AlphaFoldDB" id="A0A392W491"/>
<protein>
    <submittedName>
        <fullName evidence="1">Uncharacterized protein</fullName>
    </submittedName>
</protein>
<reference evidence="1 2" key="1">
    <citation type="journal article" date="2018" name="Front. Plant Sci.">
        <title>Red Clover (Trifolium pratense) and Zigzag Clover (T. medium) - A Picture of Genomic Similarities and Differences.</title>
        <authorList>
            <person name="Dluhosova J."/>
            <person name="Istvanek J."/>
            <person name="Nedelnik J."/>
            <person name="Repkova J."/>
        </authorList>
    </citation>
    <scope>NUCLEOTIDE SEQUENCE [LARGE SCALE GENOMIC DNA]</scope>
    <source>
        <strain evidence="2">cv. 10/8</strain>
        <tissue evidence="1">Leaf</tissue>
    </source>
</reference>
<dbReference type="EMBL" id="LXQA011360475">
    <property type="protein sequence ID" value="MCI94579.1"/>
    <property type="molecule type" value="Genomic_DNA"/>
</dbReference>
<proteinExistence type="predicted"/>
<keyword evidence="2" id="KW-1185">Reference proteome</keyword>
<dbReference type="Proteomes" id="UP000265520">
    <property type="component" value="Unassembled WGS sequence"/>
</dbReference>
<feature type="non-terminal residue" evidence="1">
    <location>
        <position position="1"/>
    </location>
</feature>
<comment type="caution">
    <text evidence="1">The sequence shown here is derived from an EMBL/GenBank/DDBJ whole genome shotgun (WGS) entry which is preliminary data.</text>
</comment>
<organism evidence="1 2">
    <name type="scientific">Trifolium medium</name>
    <dbReference type="NCBI Taxonomy" id="97028"/>
    <lineage>
        <taxon>Eukaryota</taxon>
        <taxon>Viridiplantae</taxon>
        <taxon>Streptophyta</taxon>
        <taxon>Embryophyta</taxon>
        <taxon>Tracheophyta</taxon>
        <taxon>Spermatophyta</taxon>
        <taxon>Magnoliopsida</taxon>
        <taxon>eudicotyledons</taxon>
        <taxon>Gunneridae</taxon>
        <taxon>Pentapetalae</taxon>
        <taxon>rosids</taxon>
        <taxon>fabids</taxon>
        <taxon>Fabales</taxon>
        <taxon>Fabaceae</taxon>
        <taxon>Papilionoideae</taxon>
        <taxon>50 kb inversion clade</taxon>
        <taxon>NPAAA clade</taxon>
        <taxon>Hologalegina</taxon>
        <taxon>IRL clade</taxon>
        <taxon>Trifolieae</taxon>
        <taxon>Trifolium</taxon>
    </lineage>
</organism>
<accession>A0A392W491</accession>